<feature type="region of interest" description="Disordered" evidence="1">
    <location>
        <begin position="1"/>
        <end position="26"/>
    </location>
</feature>
<comment type="caution">
    <text evidence="2">The sequence shown here is derived from an EMBL/GenBank/DDBJ whole genome shotgun (WGS) entry which is preliminary data.</text>
</comment>
<gene>
    <name evidence="2" type="ORF">SAMN05216370_0042</name>
</gene>
<dbReference type="EMBL" id="FMTL01000011">
    <property type="protein sequence ID" value="SCW89531.1"/>
    <property type="molecule type" value="Genomic_DNA"/>
</dbReference>
<dbReference type="AlphaFoldDB" id="A0AB37ZFS2"/>
<protein>
    <submittedName>
        <fullName evidence="2">Uncharacterized protein</fullName>
    </submittedName>
</protein>
<reference evidence="2 3" key="1">
    <citation type="submission" date="2016-10" db="EMBL/GenBank/DDBJ databases">
        <authorList>
            <person name="Varghese N."/>
            <person name="Submissions S."/>
        </authorList>
    </citation>
    <scope>NUCLEOTIDE SEQUENCE [LARGE SCALE GENOMIC DNA]</scope>
    <source>
        <strain evidence="2 3">DSM 17833</strain>
    </source>
</reference>
<evidence type="ECO:0000313" key="2">
    <source>
        <dbReference type="EMBL" id="SCW89531.1"/>
    </source>
</evidence>
<name>A0AB37ZFS2_9PSED</name>
<keyword evidence="3" id="KW-1185">Reference proteome</keyword>
<accession>A0AB37ZFS2</accession>
<evidence type="ECO:0000313" key="3">
    <source>
        <dbReference type="Proteomes" id="UP000242418"/>
    </source>
</evidence>
<organism evidence="2 3">
    <name type="scientific">Pseudomonas peli</name>
    <dbReference type="NCBI Taxonomy" id="592361"/>
    <lineage>
        <taxon>Bacteria</taxon>
        <taxon>Pseudomonadati</taxon>
        <taxon>Pseudomonadota</taxon>
        <taxon>Gammaproteobacteria</taxon>
        <taxon>Pseudomonadales</taxon>
        <taxon>Pseudomonadaceae</taxon>
        <taxon>Pseudomonas</taxon>
    </lineage>
</organism>
<sequence length="63" mass="6936">MKSKTPKVKPAQAEAQAPIEWPRADPDALAAFDPGTKVCTMNCGPHAHDPRSREERLFLCTDC</sequence>
<dbReference type="Proteomes" id="UP000242418">
    <property type="component" value="Unassembled WGS sequence"/>
</dbReference>
<proteinExistence type="predicted"/>
<evidence type="ECO:0000256" key="1">
    <source>
        <dbReference type="SAM" id="MobiDB-lite"/>
    </source>
</evidence>